<feature type="chain" id="PRO_5042849137" description="PAR1 protein" evidence="2">
    <location>
        <begin position="19"/>
        <end position="175"/>
    </location>
</feature>
<organism evidence="3 4">
    <name type="scientific">Deinandra increscens subsp. villosa</name>
    <dbReference type="NCBI Taxonomy" id="3103831"/>
    <lineage>
        <taxon>Eukaryota</taxon>
        <taxon>Viridiplantae</taxon>
        <taxon>Streptophyta</taxon>
        <taxon>Embryophyta</taxon>
        <taxon>Tracheophyta</taxon>
        <taxon>Spermatophyta</taxon>
        <taxon>Magnoliopsida</taxon>
        <taxon>eudicotyledons</taxon>
        <taxon>Gunneridae</taxon>
        <taxon>Pentapetalae</taxon>
        <taxon>asterids</taxon>
        <taxon>campanulids</taxon>
        <taxon>Asterales</taxon>
        <taxon>Asteraceae</taxon>
        <taxon>Asteroideae</taxon>
        <taxon>Heliantheae alliance</taxon>
        <taxon>Madieae</taxon>
        <taxon>Madiinae</taxon>
        <taxon>Deinandra</taxon>
    </lineage>
</organism>
<keyword evidence="4" id="KW-1185">Reference proteome</keyword>
<evidence type="ECO:0000256" key="2">
    <source>
        <dbReference type="SAM" id="SignalP"/>
    </source>
</evidence>
<accession>A0AAP0CZG7</accession>
<dbReference type="PANTHER" id="PTHR33649:SF19">
    <property type="entry name" value="PAR1-RELATED"/>
    <property type="match status" value="1"/>
</dbReference>
<evidence type="ECO:0008006" key="5">
    <source>
        <dbReference type="Google" id="ProtNLM"/>
    </source>
</evidence>
<evidence type="ECO:0000313" key="3">
    <source>
        <dbReference type="EMBL" id="KAK9065831.1"/>
    </source>
</evidence>
<dbReference type="AlphaFoldDB" id="A0AAP0CZG7"/>
<evidence type="ECO:0000313" key="4">
    <source>
        <dbReference type="Proteomes" id="UP001408789"/>
    </source>
</evidence>
<sequence>MAFILFILLSFLLQGALGEIICEELPTGLCAFAISSSGQRCLVENYVGKDGNMEYECKTSEIVVRHLYDWIESDECTNACGVDRKMIGIASDSLLESRFIAKLCSRSCYDNCPNIVDLYHNLAIGEGVFLGDLCEVHRKMPRRAMAQVLSSGAAAQGPVSRADGPSYMAKAPTSI</sequence>
<name>A0AAP0CZG7_9ASTR</name>
<protein>
    <recommendedName>
        <fullName evidence="5">PAR1 protein</fullName>
    </recommendedName>
</protein>
<evidence type="ECO:0000256" key="1">
    <source>
        <dbReference type="SAM" id="MobiDB-lite"/>
    </source>
</evidence>
<comment type="caution">
    <text evidence="3">The sequence shown here is derived from an EMBL/GenBank/DDBJ whole genome shotgun (WGS) entry which is preliminary data.</text>
</comment>
<dbReference type="EMBL" id="JBCNJP010000016">
    <property type="protein sequence ID" value="KAK9065831.1"/>
    <property type="molecule type" value="Genomic_DNA"/>
</dbReference>
<keyword evidence="2" id="KW-0732">Signal</keyword>
<reference evidence="3 4" key="1">
    <citation type="submission" date="2024-04" db="EMBL/GenBank/DDBJ databases">
        <title>The reference genome of an endangered Asteraceae, Deinandra increscens subsp. villosa, native to the Central Coast of California.</title>
        <authorList>
            <person name="Guilliams M."/>
            <person name="Hasenstab-Lehman K."/>
            <person name="Meyer R."/>
            <person name="Mcevoy S."/>
        </authorList>
    </citation>
    <scope>NUCLEOTIDE SEQUENCE [LARGE SCALE GENOMIC DNA]</scope>
    <source>
        <tissue evidence="3">Leaf</tissue>
    </source>
</reference>
<dbReference type="Pfam" id="PF06521">
    <property type="entry name" value="PAR1"/>
    <property type="match status" value="1"/>
</dbReference>
<dbReference type="Proteomes" id="UP001408789">
    <property type="component" value="Unassembled WGS sequence"/>
</dbReference>
<feature type="region of interest" description="Disordered" evidence="1">
    <location>
        <begin position="156"/>
        <end position="175"/>
    </location>
</feature>
<gene>
    <name evidence="3" type="ORF">SSX86_015232</name>
</gene>
<dbReference type="InterPro" id="IPR009489">
    <property type="entry name" value="PAR1"/>
</dbReference>
<dbReference type="PANTHER" id="PTHR33649">
    <property type="entry name" value="PAR1 PROTEIN"/>
    <property type="match status" value="1"/>
</dbReference>
<proteinExistence type="predicted"/>
<feature type="signal peptide" evidence="2">
    <location>
        <begin position="1"/>
        <end position="18"/>
    </location>
</feature>